<dbReference type="GO" id="GO:0005634">
    <property type="term" value="C:nucleus"/>
    <property type="evidence" value="ECO:0000318"/>
    <property type="project" value="GO_Central"/>
</dbReference>
<dbReference type="InterPro" id="IPR009057">
    <property type="entry name" value="Homeodomain-like_sf"/>
</dbReference>
<feature type="domain" description="Myb-like" evidence="3">
    <location>
        <begin position="480"/>
        <end position="530"/>
    </location>
</feature>
<dbReference type="PANTHER" id="PTHR45614">
    <property type="entry name" value="MYB PROTEIN-RELATED"/>
    <property type="match status" value="1"/>
</dbReference>
<dbReference type="InterPro" id="IPR017930">
    <property type="entry name" value="Myb_dom"/>
</dbReference>
<dbReference type="GO" id="GO:0006355">
    <property type="term" value="P:regulation of DNA-templated transcription"/>
    <property type="evidence" value="ECO:0000318"/>
    <property type="project" value="GO_Central"/>
</dbReference>
<keyword evidence="1" id="KW-0238">DNA-binding</keyword>
<gene>
    <name evidence="5" type="ORF">SORBI_3004G123400</name>
</gene>
<feature type="domain" description="Myb-like" evidence="3">
    <location>
        <begin position="222"/>
        <end position="272"/>
    </location>
</feature>
<evidence type="ECO:0000259" key="3">
    <source>
        <dbReference type="PROSITE" id="PS50090"/>
    </source>
</evidence>
<dbReference type="GO" id="GO:0000981">
    <property type="term" value="F:DNA-binding transcription factor activity, RNA polymerase II-specific"/>
    <property type="evidence" value="ECO:0000318"/>
    <property type="project" value="GO_Central"/>
</dbReference>
<dbReference type="Proteomes" id="UP000000768">
    <property type="component" value="Chromosome 4"/>
</dbReference>
<dbReference type="eggNOG" id="KOG0048">
    <property type="taxonomic scope" value="Eukaryota"/>
</dbReference>
<protein>
    <submittedName>
        <fullName evidence="5">Uncharacterized protein</fullName>
    </submittedName>
</protein>
<dbReference type="CDD" id="cd00167">
    <property type="entry name" value="SANT"/>
    <property type="match status" value="4"/>
</dbReference>
<dbReference type="Pfam" id="PF13921">
    <property type="entry name" value="Myb_DNA-bind_6"/>
    <property type="match status" value="2"/>
</dbReference>
<feature type="region of interest" description="Disordered" evidence="2">
    <location>
        <begin position="62"/>
        <end position="97"/>
    </location>
</feature>
<dbReference type="GO" id="GO:0000978">
    <property type="term" value="F:RNA polymerase II cis-regulatory region sequence-specific DNA binding"/>
    <property type="evidence" value="ECO:0000318"/>
    <property type="project" value="GO_Central"/>
</dbReference>
<feature type="compositionally biased region" description="Polar residues" evidence="2">
    <location>
        <begin position="556"/>
        <end position="571"/>
    </location>
</feature>
<dbReference type="SUPFAM" id="SSF46689">
    <property type="entry name" value="Homeodomain-like"/>
    <property type="match status" value="2"/>
</dbReference>
<dbReference type="Gramene" id="KXG30009">
    <property type="protein sequence ID" value="KXG30009"/>
    <property type="gene ID" value="SORBI_3004G123400"/>
</dbReference>
<dbReference type="Gene3D" id="1.10.10.60">
    <property type="entry name" value="Homeodomain-like"/>
    <property type="match status" value="4"/>
</dbReference>
<dbReference type="SMART" id="SM00717">
    <property type="entry name" value="SANT"/>
    <property type="match status" value="4"/>
</dbReference>
<dbReference type="PANTHER" id="PTHR45614:SF33">
    <property type="entry name" value="OS02G0271900 PROTEIN"/>
    <property type="match status" value="1"/>
</dbReference>
<proteinExistence type="predicted"/>
<dbReference type="InterPro" id="IPR050560">
    <property type="entry name" value="MYB_TF"/>
</dbReference>
<organism evidence="5 6">
    <name type="scientific">Sorghum bicolor</name>
    <name type="common">Sorghum</name>
    <name type="synonym">Sorghum vulgare</name>
    <dbReference type="NCBI Taxonomy" id="4558"/>
    <lineage>
        <taxon>Eukaryota</taxon>
        <taxon>Viridiplantae</taxon>
        <taxon>Streptophyta</taxon>
        <taxon>Embryophyta</taxon>
        <taxon>Tracheophyta</taxon>
        <taxon>Spermatophyta</taxon>
        <taxon>Magnoliopsida</taxon>
        <taxon>Liliopsida</taxon>
        <taxon>Poales</taxon>
        <taxon>Poaceae</taxon>
        <taxon>PACMAD clade</taxon>
        <taxon>Panicoideae</taxon>
        <taxon>Andropogonodae</taxon>
        <taxon>Andropogoneae</taxon>
        <taxon>Sorghinae</taxon>
        <taxon>Sorghum</taxon>
    </lineage>
</organism>
<feature type="domain" description="HTH myb-type" evidence="4">
    <location>
        <begin position="429"/>
        <end position="483"/>
    </location>
</feature>
<feature type="domain" description="Myb-like" evidence="3">
    <location>
        <begin position="177"/>
        <end position="221"/>
    </location>
</feature>
<dbReference type="PROSITE" id="PS51294">
    <property type="entry name" value="HTH_MYB"/>
    <property type="match status" value="4"/>
</dbReference>
<dbReference type="PROSITE" id="PS50090">
    <property type="entry name" value="MYB_LIKE"/>
    <property type="match status" value="4"/>
</dbReference>
<reference evidence="5 6" key="1">
    <citation type="journal article" date="2009" name="Nature">
        <title>The Sorghum bicolor genome and the diversification of grasses.</title>
        <authorList>
            <person name="Paterson A.H."/>
            <person name="Bowers J.E."/>
            <person name="Bruggmann R."/>
            <person name="Dubchak I."/>
            <person name="Grimwood J."/>
            <person name="Gundlach H."/>
            <person name="Haberer G."/>
            <person name="Hellsten U."/>
            <person name="Mitros T."/>
            <person name="Poliakov A."/>
            <person name="Schmutz J."/>
            <person name="Spannagl M."/>
            <person name="Tang H."/>
            <person name="Wang X."/>
            <person name="Wicker T."/>
            <person name="Bharti A.K."/>
            <person name="Chapman J."/>
            <person name="Feltus F.A."/>
            <person name="Gowik U."/>
            <person name="Grigoriev I.V."/>
            <person name="Lyons E."/>
            <person name="Maher C.A."/>
            <person name="Martis M."/>
            <person name="Narechania A."/>
            <person name="Otillar R.P."/>
            <person name="Penning B.W."/>
            <person name="Salamov A.A."/>
            <person name="Wang Y."/>
            <person name="Zhang L."/>
            <person name="Carpita N.C."/>
            <person name="Freeling M."/>
            <person name="Gingle A.R."/>
            <person name="Hash C.T."/>
            <person name="Keller B."/>
            <person name="Klein P."/>
            <person name="Kresovich S."/>
            <person name="McCann M.C."/>
            <person name="Ming R."/>
            <person name="Peterson D.G."/>
            <person name="Mehboob-ur-Rahman"/>
            <person name="Ware D."/>
            <person name="Westhoff P."/>
            <person name="Mayer K.F."/>
            <person name="Messing J."/>
            <person name="Rokhsar D.S."/>
        </authorList>
    </citation>
    <scope>NUCLEOTIDE SEQUENCE [LARGE SCALE GENOMIC DNA]</scope>
    <source>
        <strain evidence="6">cv. BTx623</strain>
    </source>
</reference>
<dbReference type="EMBL" id="CM000763">
    <property type="protein sequence ID" value="KXG30009.2"/>
    <property type="molecule type" value="Genomic_DNA"/>
</dbReference>
<evidence type="ECO:0000256" key="2">
    <source>
        <dbReference type="SAM" id="MobiDB-lite"/>
    </source>
</evidence>
<dbReference type="OMA" id="AQQCRVR"/>
<feature type="domain" description="HTH myb-type" evidence="4">
    <location>
        <begin position="176"/>
        <end position="218"/>
    </location>
</feature>
<evidence type="ECO:0000259" key="4">
    <source>
        <dbReference type="PROSITE" id="PS51294"/>
    </source>
</evidence>
<evidence type="ECO:0000313" key="6">
    <source>
        <dbReference type="Proteomes" id="UP000000768"/>
    </source>
</evidence>
<dbReference type="FunCoup" id="A0A194YP58">
    <property type="interactions" value="821"/>
</dbReference>
<feature type="region of interest" description="Disordered" evidence="2">
    <location>
        <begin position="553"/>
        <end position="623"/>
    </location>
</feature>
<feature type="domain" description="HTH myb-type" evidence="4">
    <location>
        <begin position="222"/>
        <end position="276"/>
    </location>
</feature>
<dbReference type="InParanoid" id="A0A194YP58"/>
<feature type="region of interest" description="Disordered" evidence="2">
    <location>
        <begin position="1"/>
        <end position="48"/>
    </location>
</feature>
<evidence type="ECO:0000256" key="1">
    <source>
        <dbReference type="ARBA" id="ARBA00023125"/>
    </source>
</evidence>
<feature type="compositionally biased region" description="Acidic residues" evidence="2">
    <location>
        <begin position="591"/>
        <end position="604"/>
    </location>
</feature>
<dbReference type="InterPro" id="IPR001005">
    <property type="entry name" value="SANT/Myb"/>
</dbReference>
<sequence length="750" mass="83658">MDEGSTKGASFPKRAEVPLARATGQLAREPRFLNSSPSEPESCHTASGEACGGIGASYLSAAMEQSSDGVPINQRRANSPTEHPSKSDEVAQDMLQSDIPHETVRHCQNAESEETGSWLLALQAHLKKGSQQDMSDIPHEPVRHCQDTESEGIEGPPRKKIVHSFKESSSSKSQIRRWSSEENEALTQMVNKHGTKDWQTIACAIPGRNAHSCFSRWKYILDPAINKEPWSQQEELRLIRAQQVYGNKWCKMVKHFPGRTNGALKEHWRGSMKRKLDSYLASGLLEHIPDLQDDVSFPQSNQSDIPKDCKAASDRNRFSSRLSTNPKLKQELTELVENANTSARKSSDLFYAKAPDTHSAKISEMTMAKSQQCAGTRKKLAFLSTPVELKNVVPHETTKHCHDMESEKTEVPLCKKNAHCIKDGSSLKIPERAKGKWLAEENEILTKMVAKHGKNWQTVASAIPGREAKQCRIRWTRSLDPAINKEGWSEQEELKLIRAHQIYGSQWLKMVKHFPGRTNHALKEHWRGRMKGKLNFYLASGLLEQVPDLEEDISVPESSQSDILKDSQGSSDRSRPPSVLRTRPKSKQELPELDENAGTSEEETSACICPKGPNAHSAKVSEKVLAKSKQRARARRKLDFLSTPVELKVCTAAASCARPPLKMDQMSPAADNISASDVCQDISQNVPSERVDAIIPPAANNHRNDLHSPATLDPFFLEMHEVNASDLLDMSYCDDLIIDSPCYPHDGSFI</sequence>
<feature type="domain" description="HTH myb-type" evidence="4">
    <location>
        <begin position="488"/>
        <end position="534"/>
    </location>
</feature>
<dbReference type="AlphaFoldDB" id="A0A194YP58"/>
<accession>A0A194YP58</accession>
<reference evidence="6" key="2">
    <citation type="journal article" date="2018" name="Plant J.">
        <title>The Sorghum bicolor reference genome: improved assembly, gene annotations, a transcriptome atlas, and signatures of genome organization.</title>
        <authorList>
            <person name="McCormick R.F."/>
            <person name="Truong S.K."/>
            <person name="Sreedasyam A."/>
            <person name="Jenkins J."/>
            <person name="Shu S."/>
            <person name="Sims D."/>
            <person name="Kennedy M."/>
            <person name="Amirebrahimi M."/>
            <person name="Weers B.D."/>
            <person name="McKinley B."/>
            <person name="Mattison A."/>
            <person name="Morishige D.T."/>
            <person name="Grimwood J."/>
            <person name="Schmutz J."/>
            <person name="Mullet J.E."/>
        </authorList>
    </citation>
    <scope>NUCLEOTIDE SEQUENCE [LARGE SCALE GENOMIC DNA]</scope>
    <source>
        <strain evidence="6">cv. BTx623</strain>
    </source>
</reference>
<keyword evidence="6" id="KW-1185">Reference proteome</keyword>
<name>A0A194YP58_SORBI</name>
<dbReference type="ExpressionAtlas" id="A0A194YP58">
    <property type="expression patterns" value="baseline and differential"/>
</dbReference>
<evidence type="ECO:0000313" key="5">
    <source>
        <dbReference type="EMBL" id="KXG30009.2"/>
    </source>
</evidence>
<feature type="domain" description="Myb-like" evidence="3">
    <location>
        <begin position="429"/>
        <end position="479"/>
    </location>
</feature>